<dbReference type="PANTHER" id="PTHR42879">
    <property type="entry name" value="3-OXOACYL-(ACYL-CARRIER-PROTEIN) REDUCTASE"/>
    <property type="match status" value="1"/>
</dbReference>
<proteinExistence type="inferred from homology"/>
<sequence>MELGLQGKVALVTAASQGLGRAIAGQLAEEGMHVAMCSRSAERVREAAAEVARRAAGRDGRVEAWEADVAVPEQVEDLARRVEQAFGRLDVLVCNAGGPPPGDFFDVTEADWEKAFQQNLMSVVRLVRACVPLMERSGGGTIVTITSTSIKVPLPRLILSNVMRAGVYALVKSLVPELAARNIRIHTVAPGRIDTGRVRSLDEDLARHTGRSVEEVRQGFYRQIPLGRYGEPEEFARVVAFLVSDAARYLTGQAVFVDGGMMRAL</sequence>
<reference evidence="5" key="2">
    <citation type="journal article" date="2010" name="Stand. Genomic Sci.">
        <title>Complete genome sequence of Thermaerobacter marianensis type strain (7p75aT).</title>
        <authorList>
            <person name="Han C."/>
            <person name="Gu W."/>
            <person name="Zhang X."/>
            <person name="Lapidus A."/>
            <person name="Nolan M."/>
            <person name="Copeland A."/>
            <person name="Lucas S."/>
            <person name="Glavina Del Rio T."/>
            <person name="Tice H."/>
            <person name="Cheng J."/>
            <person name="Tapia R."/>
            <person name="Goodwin L."/>
            <person name="Pitluck S."/>
            <person name="Pagani I."/>
            <person name="Ivanova N."/>
            <person name="Mavromatis K."/>
            <person name="Mikhailova N."/>
            <person name="Pati A."/>
            <person name="Chen A."/>
            <person name="Palaniappan K."/>
            <person name="Land M."/>
            <person name="Hauser L."/>
            <person name="Chang Y."/>
            <person name="Jeffries C."/>
            <person name="Schneider S."/>
            <person name="Rohde M."/>
            <person name="Goker M."/>
            <person name="Pukall R."/>
            <person name="Woyke T."/>
            <person name="Bristow J."/>
            <person name="Eisen J."/>
            <person name="Markowitz V."/>
            <person name="Hugenholtz P."/>
            <person name="Kyrpides N."/>
            <person name="Klenk H."/>
            <person name="Detter J."/>
        </authorList>
    </citation>
    <scope>NUCLEOTIDE SEQUENCE [LARGE SCALE GENOMIC DNA]</scope>
    <source>
        <strain evidence="5">ATCC 700841 / DSM 12885 / JCM 10246 / 7p75a</strain>
    </source>
</reference>
<dbReference type="STRING" id="644966.Tmar_0741"/>
<dbReference type="InterPro" id="IPR002347">
    <property type="entry name" value="SDR_fam"/>
</dbReference>
<reference evidence="4 5" key="1">
    <citation type="journal article" date="2010" name="Stand. Genomic Sci.">
        <title>Complete genome sequence of Thermaerobacter marianensis type strain (7p75a).</title>
        <authorList>
            <person name="Han C."/>
            <person name="Gu W."/>
            <person name="Zhang X."/>
            <person name="Lapidus A."/>
            <person name="Nolan M."/>
            <person name="Copeland A."/>
            <person name="Lucas S."/>
            <person name="Del Rio T.G."/>
            <person name="Tice H."/>
            <person name="Cheng J.F."/>
            <person name="Tapia R."/>
            <person name="Goodwin L."/>
            <person name="Pitluck S."/>
            <person name="Pagani I."/>
            <person name="Ivanova N."/>
            <person name="Mavromatis K."/>
            <person name="Mikhailova N."/>
            <person name="Pati A."/>
            <person name="Chen A."/>
            <person name="Palaniappan K."/>
            <person name="Land M."/>
            <person name="Hauser L."/>
            <person name="Chang Y.J."/>
            <person name="Jeffries C.D."/>
            <person name="Schneider S."/>
            <person name="Rohde M."/>
            <person name="Goker M."/>
            <person name="Pukall R."/>
            <person name="Woyke T."/>
            <person name="Bristow J."/>
            <person name="Eisen J.A."/>
            <person name="Markowitz V."/>
            <person name="Hugenholtz P."/>
            <person name="Kyrpides N.C."/>
            <person name="Klenk H.P."/>
            <person name="Detter J.C."/>
        </authorList>
    </citation>
    <scope>NUCLEOTIDE SEQUENCE [LARGE SCALE GENOMIC DNA]</scope>
    <source>
        <strain evidence="5">ATCC 700841 / DSM 12885 / JCM 10246 / 7p75a</strain>
    </source>
</reference>
<dbReference type="InterPro" id="IPR050259">
    <property type="entry name" value="SDR"/>
</dbReference>
<dbReference type="CDD" id="cd05344">
    <property type="entry name" value="BKR_like_SDR_like"/>
    <property type="match status" value="1"/>
</dbReference>
<evidence type="ECO:0000256" key="1">
    <source>
        <dbReference type="ARBA" id="ARBA00006484"/>
    </source>
</evidence>
<evidence type="ECO:0000256" key="2">
    <source>
        <dbReference type="ARBA" id="ARBA00023002"/>
    </source>
</evidence>
<dbReference type="FunFam" id="3.40.50.720:FF:000084">
    <property type="entry name" value="Short-chain dehydrogenase reductase"/>
    <property type="match status" value="1"/>
</dbReference>
<dbReference type="AlphaFoldDB" id="E6SI78"/>
<evidence type="ECO:0000256" key="3">
    <source>
        <dbReference type="ARBA" id="ARBA00023221"/>
    </source>
</evidence>
<dbReference type="EMBL" id="CP002344">
    <property type="protein sequence ID" value="ADU50856.1"/>
    <property type="molecule type" value="Genomic_DNA"/>
</dbReference>
<comment type="similarity">
    <text evidence="1">Belongs to the short-chain dehydrogenases/reductases (SDR) family.</text>
</comment>
<protein>
    <submittedName>
        <fullName evidence="4">Short-chain dehydrogenase/reductase SDR</fullName>
    </submittedName>
</protein>
<dbReference type="HOGENOM" id="CLU_010194_1_2_9"/>
<dbReference type="SUPFAM" id="SSF51735">
    <property type="entry name" value="NAD(P)-binding Rossmann-fold domains"/>
    <property type="match status" value="1"/>
</dbReference>
<dbReference type="InterPro" id="IPR036291">
    <property type="entry name" value="NAD(P)-bd_dom_sf"/>
</dbReference>
<dbReference type="PRINTS" id="PR00081">
    <property type="entry name" value="GDHRDH"/>
</dbReference>
<evidence type="ECO:0000313" key="4">
    <source>
        <dbReference type="EMBL" id="ADU50856.1"/>
    </source>
</evidence>
<evidence type="ECO:0000313" key="5">
    <source>
        <dbReference type="Proteomes" id="UP000008915"/>
    </source>
</evidence>
<name>E6SI78_THEM7</name>
<organism evidence="4 5">
    <name type="scientific">Thermaerobacter marianensis (strain ATCC 700841 / DSM 12885 / JCM 10246 / 7p75a)</name>
    <dbReference type="NCBI Taxonomy" id="644966"/>
    <lineage>
        <taxon>Bacteria</taxon>
        <taxon>Bacillati</taxon>
        <taxon>Bacillota</taxon>
        <taxon>Clostridia</taxon>
        <taxon>Eubacteriales</taxon>
        <taxon>Clostridiales Family XVII. Incertae Sedis</taxon>
        <taxon>Thermaerobacter</taxon>
    </lineage>
</organism>
<dbReference type="eggNOG" id="COG1028">
    <property type="taxonomic scope" value="Bacteria"/>
</dbReference>
<dbReference type="GO" id="GO:0016491">
    <property type="term" value="F:oxidoreductase activity"/>
    <property type="evidence" value="ECO:0007669"/>
    <property type="project" value="UniProtKB-KW"/>
</dbReference>
<dbReference type="Proteomes" id="UP000008915">
    <property type="component" value="Chromosome"/>
</dbReference>
<keyword evidence="3" id="KW-0443">Lipid metabolism</keyword>
<dbReference type="Pfam" id="PF13561">
    <property type="entry name" value="adh_short_C2"/>
    <property type="match status" value="1"/>
</dbReference>
<dbReference type="KEGG" id="tmr:Tmar_0741"/>
<dbReference type="GO" id="GO:0008206">
    <property type="term" value="P:bile acid metabolic process"/>
    <property type="evidence" value="ECO:0007669"/>
    <property type="project" value="UniProtKB-ARBA"/>
</dbReference>
<keyword evidence="5" id="KW-1185">Reference proteome</keyword>
<gene>
    <name evidence="4" type="ordered locus">Tmar_0741</name>
</gene>
<dbReference type="Gene3D" id="3.40.50.720">
    <property type="entry name" value="NAD(P)-binding Rossmann-like Domain"/>
    <property type="match status" value="1"/>
</dbReference>
<dbReference type="PANTHER" id="PTHR42879:SF6">
    <property type="entry name" value="NADPH-DEPENDENT REDUCTASE BACG"/>
    <property type="match status" value="1"/>
</dbReference>
<keyword evidence="2" id="KW-0560">Oxidoreductase</keyword>
<keyword evidence="3" id="KW-0753">Steroid metabolism</keyword>
<accession>E6SI78</accession>